<name>A0AAX7SVX0_ASTCA</name>
<accession>A0AAX7SVX0</accession>
<dbReference type="SMART" id="SM00386">
    <property type="entry name" value="HAT"/>
    <property type="match status" value="4"/>
</dbReference>
<proteinExistence type="inferred from homology"/>
<sequence>MAEIVQQRIEDRIPELEQLERVGLFTKKEVKSIIKRVTALEYKLHRLIVNKEDFIAYIQYEINVLELIKKRRAHIHYQFKREEIEYPIIHRINSIFKRATNKWKDDVQLWLSHVAFCKKWATKSQISKVFSAMLAIHPDKPALWIMAAKSELEDRNSSESARHLFLRALRFHPNDKKVYQEYFRMELLHCEKLRKQKIQLEQAQMDLVSVKQSKHKTVGSKRVHMLLVVFKTHLLPLSSNLISPLVSSLQTNYTDDSSTWDFMAKRELEAPGAGEELQTAKGRASDINRREERCCQVYEEGVKSLNTEPMWTCYVAFLLERMKRKTNVQELKEKRQERLLGVLQRAHDCSLLKENYYKNWLQILLSSGDAEGAASVAMTATQRYSQSVTMWSLSLQTLMELGSRDIGRCFQDALKHVNPKESLPLWQLQFEWSKASQSAEETERGLLSAVPAVAMEMKECYLDWSYSTGVKTINVITMLFFQENPKMNYLRDYYERVLQEFGTSNEDLWLQYIREELGPLGQPENCGKIHWRAMKFLEGESVERFISKHALLQTGHL</sequence>
<evidence type="ECO:0000256" key="5">
    <source>
        <dbReference type="ARBA" id="ARBA00023242"/>
    </source>
</evidence>
<keyword evidence="9" id="KW-1185">Reference proteome</keyword>
<feature type="domain" description="U3 small nucleolar RNA-associated protein 6 N-terminal" evidence="6">
    <location>
        <begin position="9"/>
        <end position="91"/>
    </location>
</feature>
<gene>
    <name evidence="8" type="primary">UTP6</name>
</gene>
<protein>
    <recommendedName>
        <fullName evidence="10">UTP6 small subunit processome component</fullName>
    </recommendedName>
</protein>
<reference evidence="8" key="3">
    <citation type="submission" date="2025-09" db="UniProtKB">
        <authorList>
            <consortium name="Ensembl"/>
        </authorList>
    </citation>
    <scope>IDENTIFICATION</scope>
</reference>
<evidence type="ECO:0000256" key="3">
    <source>
        <dbReference type="ARBA" id="ARBA00022552"/>
    </source>
</evidence>
<dbReference type="InterPro" id="IPR055347">
    <property type="entry name" value="UTP6_N"/>
</dbReference>
<evidence type="ECO:0000313" key="9">
    <source>
        <dbReference type="Proteomes" id="UP000265100"/>
    </source>
</evidence>
<dbReference type="InterPro" id="IPR011990">
    <property type="entry name" value="TPR-like_helical_dom_sf"/>
</dbReference>
<feature type="domain" description="U3 small nucleolar RNA-associated protein 6 homolog C-terminal" evidence="7">
    <location>
        <begin position="292"/>
        <end position="474"/>
    </location>
</feature>
<evidence type="ECO:0000313" key="8">
    <source>
        <dbReference type="Ensembl" id="ENSACLP00000046446.1"/>
    </source>
</evidence>
<evidence type="ECO:0008006" key="10">
    <source>
        <dbReference type="Google" id="ProtNLM"/>
    </source>
</evidence>
<dbReference type="PANTHER" id="PTHR23271">
    <property type="entry name" value="HEPATOCELLULAR CARCINOMA-ASSOCIATED ANTIGEN 66"/>
    <property type="match status" value="1"/>
</dbReference>
<comment type="subcellular location">
    <subcellularLocation>
        <location evidence="1">Nucleus</location>
        <location evidence="1">Nucleolus</location>
    </subcellularLocation>
</comment>
<dbReference type="GeneTree" id="ENSGT00390000016493"/>
<dbReference type="InterPro" id="IPR056907">
    <property type="entry name" value="UTP6_C"/>
</dbReference>
<evidence type="ECO:0000256" key="4">
    <source>
        <dbReference type="ARBA" id="ARBA00022737"/>
    </source>
</evidence>
<reference evidence="8" key="2">
    <citation type="submission" date="2025-08" db="UniProtKB">
        <authorList>
            <consortium name="Ensembl"/>
        </authorList>
    </citation>
    <scope>IDENTIFICATION</scope>
</reference>
<dbReference type="GO" id="GO:0030515">
    <property type="term" value="F:snoRNA binding"/>
    <property type="evidence" value="ECO:0007669"/>
    <property type="project" value="InterPro"/>
</dbReference>
<keyword evidence="5" id="KW-0539">Nucleus</keyword>
<dbReference type="Proteomes" id="UP000265100">
    <property type="component" value="Chromosome 6"/>
</dbReference>
<feature type="domain" description="U3 small nucleolar RNA-associated protein 6 homolog C-terminal" evidence="7">
    <location>
        <begin position="482"/>
        <end position="537"/>
    </location>
</feature>
<evidence type="ECO:0000256" key="1">
    <source>
        <dbReference type="ARBA" id="ARBA00004604"/>
    </source>
</evidence>
<dbReference type="SUPFAM" id="SSF48452">
    <property type="entry name" value="TPR-like"/>
    <property type="match status" value="2"/>
</dbReference>
<dbReference type="GO" id="GO:0000462">
    <property type="term" value="P:maturation of SSU-rRNA from tricistronic rRNA transcript (SSU-rRNA, 5.8S rRNA, LSU-rRNA)"/>
    <property type="evidence" value="ECO:0007669"/>
    <property type="project" value="InterPro"/>
</dbReference>
<dbReference type="Ensembl" id="ENSACLT00000045951.1">
    <property type="protein sequence ID" value="ENSACLP00000046446.1"/>
    <property type="gene ID" value="ENSACLG00000006728.2"/>
</dbReference>
<evidence type="ECO:0000256" key="2">
    <source>
        <dbReference type="ARBA" id="ARBA00010734"/>
    </source>
</evidence>
<keyword evidence="4" id="KW-0677">Repeat</keyword>
<dbReference type="Gene3D" id="1.25.40.10">
    <property type="entry name" value="Tetratricopeptide repeat domain"/>
    <property type="match status" value="2"/>
</dbReference>
<dbReference type="InterPro" id="IPR003107">
    <property type="entry name" value="HAT"/>
</dbReference>
<dbReference type="GO" id="GO:0034388">
    <property type="term" value="C:Pwp2p-containing subcomplex of 90S preribosome"/>
    <property type="evidence" value="ECO:0007669"/>
    <property type="project" value="TreeGrafter"/>
</dbReference>
<dbReference type="Pfam" id="PF24892">
    <property type="entry name" value="UTP6_C"/>
    <property type="match status" value="2"/>
</dbReference>
<evidence type="ECO:0000259" key="6">
    <source>
        <dbReference type="Pfam" id="PF08640"/>
    </source>
</evidence>
<keyword evidence="3" id="KW-0698">rRNA processing</keyword>
<evidence type="ECO:0000259" key="7">
    <source>
        <dbReference type="Pfam" id="PF24892"/>
    </source>
</evidence>
<organism evidence="8 9">
    <name type="scientific">Astatotilapia calliptera</name>
    <name type="common">Eastern happy</name>
    <name type="synonym">Chromis callipterus</name>
    <dbReference type="NCBI Taxonomy" id="8154"/>
    <lineage>
        <taxon>Eukaryota</taxon>
        <taxon>Metazoa</taxon>
        <taxon>Chordata</taxon>
        <taxon>Craniata</taxon>
        <taxon>Vertebrata</taxon>
        <taxon>Euteleostomi</taxon>
        <taxon>Actinopterygii</taxon>
        <taxon>Neopterygii</taxon>
        <taxon>Teleostei</taxon>
        <taxon>Neoteleostei</taxon>
        <taxon>Acanthomorphata</taxon>
        <taxon>Ovalentaria</taxon>
        <taxon>Cichlomorphae</taxon>
        <taxon>Cichliformes</taxon>
        <taxon>Cichlidae</taxon>
        <taxon>African cichlids</taxon>
        <taxon>Pseudocrenilabrinae</taxon>
        <taxon>Haplochromini</taxon>
        <taxon>Astatotilapia</taxon>
    </lineage>
</organism>
<reference evidence="8" key="1">
    <citation type="submission" date="2018-05" db="EMBL/GenBank/DDBJ databases">
        <authorList>
            <person name="Datahose"/>
        </authorList>
    </citation>
    <scope>NUCLEOTIDE SEQUENCE</scope>
</reference>
<dbReference type="AlphaFoldDB" id="A0AAX7SVX0"/>
<comment type="similarity">
    <text evidence="2">Belongs to the UTP6 family.</text>
</comment>
<dbReference type="GO" id="GO:0032040">
    <property type="term" value="C:small-subunit processome"/>
    <property type="evidence" value="ECO:0007669"/>
    <property type="project" value="TreeGrafter"/>
</dbReference>
<dbReference type="Pfam" id="PF08640">
    <property type="entry name" value="U3_assoc_6"/>
    <property type="match status" value="1"/>
</dbReference>
<dbReference type="InterPro" id="IPR013949">
    <property type="entry name" value="Utp6"/>
</dbReference>
<dbReference type="PANTHER" id="PTHR23271:SF1">
    <property type="entry name" value="U3 SMALL NUCLEOLAR RNA-ASSOCIATED PROTEIN 6 HOMOLOG"/>
    <property type="match status" value="1"/>
</dbReference>